<evidence type="ECO:0000256" key="1">
    <source>
        <dbReference type="SAM" id="MobiDB-lite"/>
    </source>
</evidence>
<keyword evidence="2" id="KW-0812">Transmembrane</keyword>
<comment type="caution">
    <text evidence="3">The sequence shown here is derived from an EMBL/GenBank/DDBJ whole genome shotgun (WGS) entry which is preliminary data.</text>
</comment>
<evidence type="ECO:0000313" key="4">
    <source>
        <dbReference type="Proteomes" id="UP000736335"/>
    </source>
</evidence>
<reference evidence="3" key="2">
    <citation type="submission" date="2020-11" db="EMBL/GenBank/DDBJ databases">
        <authorList>
            <consortium name="DOE Joint Genome Institute"/>
            <person name="Kuo A."/>
            <person name="Miyauchi S."/>
            <person name="Kiss E."/>
            <person name="Drula E."/>
            <person name="Kohler A."/>
            <person name="Sanchez-Garcia M."/>
            <person name="Andreopoulos B."/>
            <person name="Barry K.W."/>
            <person name="Bonito G."/>
            <person name="Buee M."/>
            <person name="Carver A."/>
            <person name="Chen C."/>
            <person name="Cichocki N."/>
            <person name="Clum A."/>
            <person name="Culley D."/>
            <person name="Crous P.W."/>
            <person name="Fauchery L."/>
            <person name="Girlanda M."/>
            <person name="Hayes R."/>
            <person name="Keri Z."/>
            <person name="Labutti K."/>
            <person name="Lipzen A."/>
            <person name="Lombard V."/>
            <person name="Magnuson J."/>
            <person name="Maillard F."/>
            <person name="Morin E."/>
            <person name="Murat C."/>
            <person name="Nolan M."/>
            <person name="Ohm R."/>
            <person name="Pangilinan J."/>
            <person name="Pereira M."/>
            <person name="Perotto S."/>
            <person name="Peter M."/>
            <person name="Riley R."/>
            <person name="Sitrit Y."/>
            <person name="Stielow B."/>
            <person name="Szollosi G."/>
            <person name="Zifcakova L."/>
            <person name="Stursova M."/>
            <person name="Spatafora J.W."/>
            <person name="Tedersoo L."/>
            <person name="Vaario L.-M."/>
            <person name="Yamada A."/>
            <person name="Yan M."/>
            <person name="Wang P."/>
            <person name="Xu J."/>
            <person name="Bruns T."/>
            <person name="Baldrian P."/>
            <person name="Vilgalys R."/>
            <person name="Henrissat B."/>
            <person name="Grigoriev I.V."/>
            <person name="Hibbett D."/>
            <person name="Nagy L.G."/>
            <person name="Martin F.M."/>
        </authorList>
    </citation>
    <scope>NUCLEOTIDE SEQUENCE</scope>
    <source>
        <strain evidence="3">UH-Tt-Lm1</strain>
    </source>
</reference>
<evidence type="ECO:0000313" key="3">
    <source>
        <dbReference type="EMBL" id="KAF9789393.1"/>
    </source>
</evidence>
<proteinExistence type="predicted"/>
<keyword evidence="4" id="KW-1185">Reference proteome</keyword>
<organism evidence="3 4">
    <name type="scientific">Thelephora terrestris</name>
    <dbReference type="NCBI Taxonomy" id="56493"/>
    <lineage>
        <taxon>Eukaryota</taxon>
        <taxon>Fungi</taxon>
        <taxon>Dikarya</taxon>
        <taxon>Basidiomycota</taxon>
        <taxon>Agaricomycotina</taxon>
        <taxon>Agaricomycetes</taxon>
        <taxon>Thelephorales</taxon>
        <taxon>Thelephoraceae</taxon>
        <taxon>Thelephora</taxon>
    </lineage>
</organism>
<dbReference type="Proteomes" id="UP000736335">
    <property type="component" value="Unassembled WGS sequence"/>
</dbReference>
<dbReference type="EMBL" id="WIUZ02000003">
    <property type="protein sequence ID" value="KAF9789393.1"/>
    <property type="molecule type" value="Genomic_DNA"/>
</dbReference>
<feature type="compositionally biased region" description="Basic and acidic residues" evidence="1">
    <location>
        <begin position="165"/>
        <end position="177"/>
    </location>
</feature>
<feature type="region of interest" description="Disordered" evidence="1">
    <location>
        <begin position="135"/>
        <end position="177"/>
    </location>
</feature>
<reference evidence="3" key="1">
    <citation type="journal article" date="2020" name="Nat. Commun.">
        <title>Large-scale genome sequencing of mycorrhizal fungi provides insights into the early evolution of symbiotic traits.</title>
        <authorList>
            <person name="Miyauchi S."/>
            <person name="Kiss E."/>
            <person name="Kuo A."/>
            <person name="Drula E."/>
            <person name="Kohler A."/>
            <person name="Sanchez-Garcia M."/>
            <person name="Morin E."/>
            <person name="Andreopoulos B."/>
            <person name="Barry K.W."/>
            <person name="Bonito G."/>
            <person name="Buee M."/>
            <person name="Carver A."/>
            <person name="Chen C."/>
            <person name="Cichocki N."/>
            <person name="Clum A."/>
            <person name="Culley D."/>
            <person name="Crous P.W."/>
            <person name="Fauchery L."/>
            <person name="Girlanda M."/>
            <person name="Hayes R.D."/>
            <person name="Keri Z."/>
            <person name="LaButti K."/>
            <person name="Lipzen A."/>
            <person name="Lombard V."/>
            <person name="Magnuson J."/>
            <person name="Maillard F."/>
            <person name="Murat C."/>
            <person name="Nolan M."/>
            <person name="Ohm R.A."/>
            <person name="Pangilinan J."/>
            <person name="Pereira M.F."/>
            <person name="Perotto S."/>
            <person name="Peter M."/>
            <person name="Pfister S."/>
            <person name="Riley R."/>
            <person name="Sitrit Y."/>
            <person name="Stielow J.B."/>
            <person name="Szollosi G."/>
            <person name="Zifcakova L."/>
            <person name="Stursova M."/>
            <person name="Spatafora J.W."/>
            <person name="Tedersoo L."/>
            <person name="Vaario L.M."/>
            <person name="Yamada A."/>
            <person name="Yan M."/>
            <person name="Wang P."/>
            <person name="Xu J."/>
            <person name="Bruns T."/>
            <person name="Baldrian P."/>
            <person name="Vilgalys R."/>
            <person name="Dunand C."/>
            <person name="Henrissat B."/>
            <person name="Grigoriev I.V."/>
            <person name="Hibbett D."/>
            <person name="Nagy L.G."/>
            <person name="Martin F.M."/>
        </authorList>
    </citation>
    <scope>NUCLEOTIDE SEQUENCE</scope>
    <source>
        <strain evidence="3">UH-Tt-Lm1</strain>
    </source>
</reference>
<keyword evidence="2" id="KW-1133">Transmembrane helix</keyword>
<gene>
    <name evidence="3" type="ORF">BJ322DRAFT_532249</name>
</gene>
<sequence>MCAYVPTIITVFCSDASQKSFSVSIPYSTSSPIKLLSRDWSIDTLPSQRRASTRANIGAFSGAVGIVGLLFLLSLGLAIVLYRKQRVARTRLTLPSRDDASLFTESIDDHPRGEAPSSFIPRYFSDAAYPPPPYKQEGRRFHHSWDSDSSTAYAERPPPTQPPPIREEKGLDPNLHKIDVPNMPLPVYIPGYAIHPLV</sequence>
<feature type="compositionally biased region" description="Basic and acidic residues" evidence="1">
    <location>
        <begin position="136"/>
        <end position="146"/>
    </location>
</feature>
<feature type="transmembrane region" description="Helical" evidence="2">
    <location>
        <begin position="57"/>
        <end position="82"/>
    </location>
</feature>
<protein>
    <submittedName>
        <fullName evidence="3">Uncharacterized protein</fullName>
    </submittedName>
</protein>
<evidence type="ECO:0000256" key="2">
    <source>
        <dbReference type="SAM" id="Phobius"/>
    </source>
</evidence>
<accession>A0A9P6HL43</accession>
<keyword evidence="2" id="KW-0472">Membrane</keyword>
<name>A0A9P6HL43_9AGAM</name>
<dbReference type="AlphaFoldDB" id="A0A9P6HL43"/>